<organism evidence="1 2">
    <name type="scientific">Roridomyces roridus</name>
    <dbReference type="NCBI Taxonomy" id="1738132"/>
    <lineage>
        <taxon>Eukaryota</taxon>
        <taxon>Fungi</taxon>
        <taxon>Dikarya</taxon>
        <taxon>Basidiomycota</taxon>
        <taxon>Agaricomycotina</taxon>
        <taxon>Agaricomycetes</taxon>
        <taxon>Agaricomycetidae</taxon>
        <taxon>Agaricales</taxon>
        <taxon>Marasmiineae</taxon>
        <taxon>Mycenaceae</taxon>
        <taxon>Roridomyces</taxon>
    </lineage>
</organism>
<accession>A0AAD7C7B9</accession>
<gene>
    <name evidence="1" type="ORF">FB45DRAFT_785159</name>
</gene>
<keyword evidence="2" id="KW-1185">Reference proteome</keyword>
<dbReference type="AlphaFoldDB" id="A0AAD7C7B9"/>
<dbReference type="Gene3D" id="1.20.1280.50">
    <property type="match status" value="1"/>
</dbReference>
<evidence type="ECO:0000313" key="2">
    <source>
        <dbReference type="Proteomes" id="UP001221142"/>
    </source>
</evidence>
<reference evidence="1" key="1">
    <citation type="submission" date="2023-03" db="EMBL/GenBank/DDBJ databases">
        <title>Massive genome expansion in bonnet fungi (Mycena s.s.) driven by repeated elements and novel gene families across ecological guilds.</title>
        <authorList>
            <consortium name="Lawrence Berkeley National Laboratory"/>
            <person name="Harder C.B."/>
            <person name="Miyauchi S."/>
            <person name="Viragh M."/>
            <person name="Kuo A."/>
            <person name="Thoen E."/>
            <person name="Andreopoulos B."/>
            <person name="Lu D."/>
            <person name="Skrede I."/>
            <person name="Drula E."/>
            <person name="Henrissat B."/>
            <person name="Morin E."/>
            <person name="Kohler A."/>
            <person name="Barry K."/>
            <person name="LaButti K."/>
            <person name="Morin E."/>
            <person name="Salamov A."/>
            <person name="Lipzen A."/>
            <person name="Mereny Z."/>
            <person name="Hegedus B."/>
            <person name="Baldrian P."/>
            <person name="Stursova M."/>
            <person name="Weitz H."/>
            <person name="Taylor A."/>
            <person name="Grigoriev I.V."/>
            <person name="Nagy L.G."/>
            <person name="Martin F."/>
            <person name="Kauserud H."/>
        </authorList>
    </citation>
    <scope>NUCLEOTIDE SEQUENCE</scope>
    <source>
        <strain evidence="1">9284</strain>
    </source>
</reference>
<dbReference type="Proteomes" id="UP001221142">
    <property type="component" value="Unassembled WGS sequence"/>
</dbReference>
<protein>
    <recommendedName>
        <fullName evidence="3">F-box domain-containing protein</fullName>
    </recommendedName>
</protein>
<evidence type="ECO:0000313" key="1">
    <source>
        <dbReference type="EMBL" id="KAJ7641141.1"/>
    </source>
</evidence>
<proteinExistence type="predicted"/>
<comment type="caution">
    <text evidence="1">The sequence shown here is derived from an EMBL/GenBank/DDBJ whole genome shotgun (WGS) entry which is preliminary data.</text>
</comment>
<evidence type="ECO:0008006" key="3">
    <source>
        <dbReference type="Google" id="ProtNLM"/>
    </source>
</evidence>
<sequence>MADEERMHLLPIERHGYKDPVLTLPPEIFSEILVHTLPPYPLCSPLTGRASPIPLTHVCRRWREIALATPQLWRSIALPFACTLDYHIRVKQTEAVRTWLDRSGSCPLSVQIHMEDNNYLSIWAGGWREIPLYRERWEQLEIKATEYALRSLLACRMPMLRSLSLTMEDDSLSHPRVDPRDFPRLQAVSLTLFQSPVDWLPWGQMTSLTIEDMSSGSYIPILRDAIHLVDLTLLDCEFFMHSNPESPGSIPLTQLTSLVIMGSNVVQILGAIDAPALQALQISGEDLGDESEDPIDTLAALVSRSRCGMLRKLLIAGPRLPWVSKKAFRSAFPAIPEIAFKVSFGCEAGRR</sequence>
<name>A0AAD7C7B9_9AGAR</name>
<dbReference type="EMBL" id="JARKIF010000004">
    <property type="protein sequence ID" value="KAJ7641141.1"/>
    <property type="molecule type" value="Genomic_DNA"/>
</dbReference>